<dbReference type="RefSeq" id="WP_166010625.1">
    <property type="nucleotide sequence ID" value="NZ_CP049888.1"/>
</dbReference>
<dbReference type="SUPFAM" id="SSF55826">
    <property type="entry name" value="YbaK/ProRS associated domain"/>
    <property type="match status" value="1"/>
</dbReference>
<dbReference type="GO" id="GO:0002161">
    <property type="term" value="F:aminoacyl-tRNA deacylase activity"/>
    <property type="evidence" value="ECO:0007669"/>
    <property type="project" value="InterPro"/>
</dbReference>
<keyword evidence="4" id="KW-0030">Aminoacyl-tRNA synthetase</keyword>
<dbReference type="Pfam" id="PF04073">
    <property type="entry name" value="tRNA_edit"/>
    <property type="match status" value="1"/>
</dbReference>
<evidence type="ECO:0000256" key="2">
    <source>
        <dbReference type="ARBA" id="ARBA00022917"/>
    </source>
</evidence>
<dbReference type="GO" id="GO:0006412">
    <property type="term" value="P:translation"/>
    <property type="evidence" value="ECO:0007669"/>
    <property type="project" value="UniProtKB-KW"/>
</dbReference>
<comment type="similarity">
    <text evidence="1">Belongs to the PRORSD1 family.</text>
</comment>
<dbReference type="InterPro" id="IPR040285">
    <property type="entry name" value="ProX/PRXD1"/>
</dbReference>
<proteinExistence type="inferred from homology"/>
<protein>
    <submittedName>
        <fullName evidence="4">Prolyl-tRNA synthetase associated domain-containing protein</fullName>
    </submittedName>
</protein>
<sequence length="173" mass="20350">MKNNESFITKNHQKYEDLITRLNALNIKYQLLNHAPAKTTQEADQYIAGLRGVRTKSMLVRDKKKHFSLIIMDDAKRLDFKHFQEVSDQKRLTLAKAPEIEQLFNLEPGIISPFGVMYSQEQAVDIYFDKEMLDNETRLTFHPNENTHTIFLEAQDVMKFIESYGYTYQILKI</sequence>
<organism evidence="4 5">
    <name type="scientific">Weissella coleopterorum</name>
    <dbReference type="NCBI Taxonomy" id="2714949"/>
    <lineage>
        <taxon>Bacteria</taxon>
        <taxon>Bacillati</taxon>
        <taxon>Bacillota</taxon>
        <taxon>Bacilli</taxon>
        <taxon>Lactobacillales</taxon>
        <taxon>Lactobacillaceae</taxon>
        <taxon>Weissella</taxon>
    </lineage>
</organism>
<dbReference type="InterPro" id="IPR036754">
    <property type="entry name" value="YbaK/aa-tRNA-synt-asso_dom_sf"/>
</dbReference>
<dbReference type="EMBL" id="CP049888">
    <property type="protein sequence ID" value="QIL50734.1"/>
    <property type="molecule type" value="Genomic_DNA"/>
</dbReference>
<dbReference type="GO" id="GO:0004812">
    <property type="term" value="F:aminoacyl-tRNA ligase activity"/>
    <property type="evidence" value="ECO:0007669"/>
    <property type="project" value="UniProtKB-KW"/>
</dbReference>
<evidence type="ECO:0000313" key="4">
    <source>
        <dbReference type="EMBL" id="QIL50734.1"/>
    </source>
</evidence>
<feature type="domain" description="YbaK/aminoacyl-tRNA synthetase-associated" evidence="3">
    <location>
        <begin position="34"/>
        <end position="160"/>
    </location>
</feature>
<dbReference type="AlphaFoldDB" id="A0A6G8B098"/>
<evidence type="ECO:0000259" key="3">
    <source>
        <dbReference type="Pfam" id="PF04073"/>
    </source>
</evidence>
<dbReference type="KEGG" id="wco:G7084_05020"/>
<keyword evidence="5" id="KW-1185">Reference proteome</keyword>
<evidence type="ECO:0000313" key="5">
    <source>
        <dbReference type="Proteomes" id="UP000500741"/>
    </source>
</evidence>
<accession>A0A6G8B098</accession>
<name>A0A6G8B098_9LACO</name>
<dbReference type="InterPro" id="IPR007214">
    <property type="entry name" value="YbaK/aa-tRNA-synth-assoc-dom"/>
</dbReference>
<dbReference type="Gene3D" id="3.90.960.10">
    <property type="entry name" value="YbaK/aminoacyl-tRNA synthetase-associated domain"/>
    <property type="match status" value="1"/>
</dbReference>
<dbReference type="PANTHER" id="PTHR31423:SF3">
    <property type="entry name" value="PROLYL-TRNA SYNTHETASE ASSOCIATED DOMAIN-CONTAINING PROTEIN 1-RELATED"/>
    <property type="match status" value="1"/>
</dbReference>
<reference evidence="4 5" key="1">
    <citation type="submission" date="2020-03" db="EMBL/GenBank/DDBJ databases">
        <title>Weissella sp. nov., isolated from Cybister lewisianus.</title>
        <authorList>
            <person name="Hyun D.-W."/>
            <person name="Bae J.-W."/>
        </authorList>
    </citation>
    <scope>NUCLEOTIDE SEQUENCE [LARGE SCALE GENOMIC DNA]</scope>
    <source>
        <strain evidence="4 5">HDW19</strain>
    </source>
</reference>
<dbReference type="Proteomes" id="UP000500741">
    <property type="component" value="Chromosome"/>
</dbReference>
<keyword evidence="4" id="KW-0436">Ligase</keyword>
<dbReference type="PANTHER" id="PTHR31423">
    <property type="entry name" value="YBAK DOMAIN-CONTAINING PROTEIN"/>
    <property type="match status" value="1"/>
</dbReference>
<keyword evidence="2" id="KW-0648">Protein biosynthesis</keyword>
<evidence type="ECO:0000256" key="1">
    <source>
        <dbReference type="ARBA" id="ARBA00010201"/>
    </source>
</evidence>
<gene>
    <name evidence="4" type="ORF">G7084_05020</name>
</gene>